<evidence type="ECO:0000259" key="10">
    <source>
        <dbReference type="Pfam" id="PF01553"/>
    </source>
</evidence>
<evidence type="ECO:0000256" key="1">
    <source>
        <dbReference type="ARBA" id="ARBA00004370"/>
    </source>
</evidence>
<reference evidence="11" key="1">
    <citation type="journal article" date="2021" name="J Fungi (Basel)">
        <title>Virulence traits and population genomics of the black yeast Aureobasidium melanogenum.</title>
        <authorList>
            <person name="Cernosa A."/>
            <person name="Sun X."/>
            <person name="Gostincar C."/>
            <person name="Fang C."/>
            <person name="Gunde-Cimerman N."/>
            <person name="Song Z."/>
        </authorList>
    </citation>
    <scope>NUCLEOTIDE SEQUENCE</scope>
    <source>
        <strain evidence="11">EXF-9298</strain>
    </source>
</reference>
<sequence>MIRMTSRESSPTFFHPPVTADLPVFFCHMNRSGIAPFFPIPTQPAGYALPFHAFLFVVRVFFLVPITIAYFLLLSWLPIGSLGKKAVLWCMLGVPGIWWIDLGVDGVKKGSLGQNQHKLPQPGSVIASSYTSPIDALYLAAIFDPVFTRSFPGERKVQRITLFQAMLQALMPPVLSPPKDAKLVPISDILRETPDRCVAVFPECTATNGRGILPFCPSLLTVPVKTKIFPVSLRYTPADVTTPVPGSYFSFLWNLCSKPTHCIRVRIAEATFNEPPAPEPPRKNSFETNLLDDLHSRTTQNGGMTKSEKESLDKIAESLARLGRVKRLGLGPADKIAFIKVWSKRRS</sequence>
<keyword evidence="8" id="KW-0012">Acyltransferase</keyword>
<keyword evidence="7 9" id="KW-0472">Membrane</keyword>
<dbReference type="GO" id="GO:0016020">
    <property type="term" value="C:membrane"/>
    <property type="evidence" value="ECO:0007669"/>
    <property type="project" value="UniProtKB-SubCell"/>
</dbReference>
<evidence type="ECO:0000313" key="12">
    <source>
        <dbReference type="Proteomes" id="UP000729357"/>
    </source>
</evidence>
<dbReference type="EMBL" id="JAHFXS010001068">
    <property type="protein sequence ID" value="KAG9979852.1"/>
    <property type="molecule type" value="Genomic_DNA"/>
</dbReference>
<evidence type="ECO:0000256" key="4">
    <source>
        <dbReference type="ARBA" id="ARBA00022692"/>
    </source>
</evidence>
<dbReference type="InterPro" id="IPR002123">
    <property type="entry name" value="Plipid/glycerol_acylTrfase"/>
</dbReference>
<evidence type="ECO:0000256" key="6">
    <source>
        <dbReference type="ARBA" id="ARBA00023098"/>
    </source>
</evidence>
<evidence type="ECO:0000313" key="11">
    <source>
        <dbReference type="EMBL" id="KAG9979852.1"/>
    </source>
</evidence>
<evidence type="ECO:0000256" key="3">
    <source>
        <dbReference type="ARBA" id="ARBA00022679"/>
    </source>
</evidence>
<feature type="domain" description="Phospholipid/glycerol acyltransferase" evidence="10">
    <location>
        <begin position="115"/>
        <end position="232"/>
    </location>
</feature>
<gene>
    <name evidence="11" type="ORF">KCU98_g8509</name>
</gene>
<comment type="caution">
    <text evidence="11">The sequence shown here is derived from an EMBL/GenBank/DDBJ whole genome shotgun (WGS) entry which is preliminary data.</text>
</comment>
<dbReference type="GO" id="GO:0006629">
    <property type="term" value="P:lipid metabolic process"/>
    <property type="evidence" value="ECO:0007669"/>
    <property type="project" value="UniProtKB-KW"/>
</dbReference>
<proteinExistence type="inferred from homology"/>
<evidence type="ECO:0000256" key="5">
    <source>
        <dbReference type="ARBA" id="ARBA00022989"/>
    </source>
</evidence>
<evidence type="ECO:0000256" key="2">
    <source>
        <dbReference type="ARBA" id="ARBA00008655"/>
    </source>
</evidence>
<dbReference type="GO" id="GO:0016746">
    <property type="term" value="F:acyltransferase activity"/>
    <property type="evidence" value="ECO:0007669"/>
    <property type="project" value="UniProtKB-KW"/>
</dbReference>
<reference evidence="11" key="2">
    <citation type="submission" date="2021-08" db="EMBL/GenBank/DDBJ databases">
        <authorList>
            <person name="Gostincar C."/>
            <person name="Sun X."/>
            <person name="Song Z."/>
            <person name="Gunde-Cimerman N."/>
        </authorList>
    </citation>
    <scope>NUCLEOTIDE SEQUENCE</scope>
    <source>
        <strain evidence="11">EXF-9298</strain>
    </source>
</reference>
<comment type="similarity">
    <text evidence="2">Belongs to the 1-acyl-sn-glycerol-3-phosphate acyltransferase family.</text>
</comment>
<keyword evidence="4 9" id="KW-0812">Transmembrane</keyword>
<keyword evidence="3" id="KW-0808">Transferase</keyword>
<dbReference type="PANTHER" id="PTHR23063">
    <property type="entry name" value="PHOSPHOLIPID ACYLTRANSFERASE"/>
    <property type="match status" value="1"/>
</dbReference>
<evidence type="ECO:0000256" key="8">
    <source>
        <dbReference type="ARBA" id="ARBA00023315"/>
    </source>
</evidence>
<evidence type="ECO:0000256" key="9">
    <source>
        <dbReference type="SAM" id="Phobius"/>
    </source>
</evidence>
<dbReference type="AlphaFoldDB" id="A0A9P8FQ79"/>
<dbReference type="PANTHER" id="PTHR23063:SF60">
    <property type="entry name" value="LYSOPHOSPHATIDIC ACID:OLEOYL-COA ACYLTRANSFERASE 1"/>
    <property type="match status" value="1"/>
</dbReference>
<dbReference type="Pfam" id="PF01553">
    <property type="entry name" value="Acyltransferase"/>
    <property type="match status" value="1"/>
</dbReference>
<keyword evidence="6" id="KW-0443">Lipid metabolism</keyword>
<comment type="subcellular location">
    <subcellularLocation>
        <location evidence="1">Membrane</location>
    </subcellularLocation>
</comment>
<feature type="transmembrane region" description="Helical" evidence="9">
    <location>
        <begin position="53"/>
        <end position="74"/>
    </location>
</feature>
<dbReference type="Proteomes" id="UP000729357">
    <property type="component" value="Unassembled WGS sequence"/>
</dbReference>
<protein>
    <submittedName>
        <fullName evidence="11">Vacuolar protein sorting protein Vps66</fullName>
    </submittedName>
</protein>
<organism evidence="11 12">
    <name type="scientific">Aureobasidium melanogenum</name>
    <name type="common">Aureobasidium pullulans var. melanogenum</name>
    <dbReference type="NCBI Taxonomy" id="46634"/>
    <lineage>
        <taxon>Eukaryota</taxon>
        <taxon>Fungi</taxon>
        <taxon>Dikarya</taxon>
        <taxon>Ascomycota</taxon>
        <taxon>Pezizomycotina</taxon>
        <taxon>Dothideomycetes</taxon>
        <taxon>Dothideomycetidae</taxon>
        <taxon>Dothideales</taxon>
        <taxon>Saccotheciaceae</taxon>
        <taxon>Aureobasidium</taxon>
    </lineage>
</organism>
<keyword evidence="5 9" id="KW-1133">Transmembrane helix</keyword>
<keyword evidence="12" id="KW-1185">Reference proteome</keyword>
<accession>A0A9P8FQ79</accession>
<feature type="non-terminal residue" evidence="11">
    <location>
        <position position="1"/>
    </location>
</feature>
<evidence type="ECO:0000256" key="7">
    <source>
        <dbReference type="ARBA" id="ARBA00023136"/>
    </source>
</evidence>
<name>A0A9P8FQ79_AURME</name>